<evidence type="ECO:0000313" key="2">
    <source>
        <dbReference type="Proteomes" id="UP001157418"/>
    </source>
</evidence>
<reference evidence="1 2" key="1">
    <citation type="submission" date="2022-01" db="EMBL/GenBank/DDBJ databases">
        <authorList>
            <person name="Xiong W."/>
            <person name="Schranz E."/>
        </authorList>
    </citation>
    <scope>NUCLEOTIDE SEQUENCE [LARGE SCALE GENOMIC DNA]</scope>
</reference>
<dbReference type="AlphaFoldDB" id="A0AAU9LSH1"/>
<accession>A0AAU9LSH1</accession>
<dbReference type="EMBL" id="CAKMRJ010000002">
    <property type="protein sequence ID" value="CAH1417277.1"/>
    <property type="molecule type" value="Genomic_DNA"/>
</dbReference>
<proteinExistence type="predicted"/>
<keyword evidence="2" id="KW-1185">Reference proteome</keyword>
<organism evidence="1 2">
    <name type="scientific">Lactuca virosa</name>
    <dbReference type="NCBI Taxonomy" id="75947"/>
    <lineage>
        <taxon>Eukaryota</taxon>
        <taxon>Viridiplantae</taxon>
        <taxon>Streptophyta</taxon>
        <taxon>Embryophyta</taxon>
        <taxon>Tracheophyta</taxon>
        <taxon>Spermatophyta</taxon>
        <taxon>Magnoliopsida</taxon>
        <taxon>eudicotyledons</taxon>
        <taxon>Gunneridae</taxon>
        <taxon>Pentapetalae</taxon>
        <taxon>asterids</taxon>
        <taxon>campanulids</taxon>
        <taxon>Asterales</taxon>
        <taxon>Asteraceae</taxon>
        <taxon>Cichorioideae</taxon>
        <taxon>Cichorieae</taxon>
        <taxon>Lactucinae</taxon>
        <taxon>Lactuca</taxon>
    </lineage>
</organism>
<comment type="caution">
    <text evidence="1">The sequence shown here is derived from an EMBL/GenBank/DDBJ whole genome shotgun (WGS) entry which is preliminary data.</text>
</comment>
<evidence type="ECO:0000313" key="1">
    <source>
        <dbReference type="EMBL" id="CAH1417277.1"/>
    </source>
</evidence>
<name>A0AAU9LSH1_9ASTR</name>
<gene>
    <name evidence="1" type="ORF">LVIROSA_LOCUS4974</name>
</gene>
<sequence length="138" mass="15549">MDIKVDDSMERKAFLYKEPLQPLTSFLHSSCRYRLRPPSTTEWLLSPAITKTDGKPRKGVASVEDRRRSGFVVAVIRDSPTVAITVKAGNHRDMFIVAIPTVVEVEDQPMTSFQPEPSPPPFFYNYIAAYCLAIETSL</sequence>
<dbReference type="Proteomes" id="UP001157418">
    <property type="component" value="Unassembled WGS sequence"/>
</dbReference>
<protein>
    <submittedName>
        <fullName evidence="1">Uncharacterized protein</fullName>
    </submittedName>
</protein>